<gene>
    <name evidence="4" type="ORF">DAPPUDRAFT_103087</name>
</gene>
<dbReference type="InterPro" id="IPR010448">
    <property type="entry name" value="Torsin"/>
</dbReference>
<dbReference type="eggNOG" id="KOG2170">
    <property type="taxonomic scope" value="Eukaryota"/>
</dbReference>
<reference evidence="4 5" key="1">
    <citation type="journal article" date="2011" name="Science">
        <title>The ecoresponsive genome of Daphnia pulex.</title>
        <authorList>
            <person name="Colbourne J.K."/>
            <person name="Pfrender M.E."/>
            <person name="Gilbert D."/>
            <person name="Thomas W.K."/>
            <person name="Tucker A."/>
            <person name="Oakley T.H."/>
            <person name="Tokishita S."/>
            <person name="Aerts A."/>
            <person name="Arnold G.J."/>
            <person name="Basu M.K."/>
            <person name="Bauer D.J."/>
            <person name="Caceres C.E."/>
            <person name="Carmel L."/>
            <person name="Casola C."/>
            <person name="Choi J.H."/>
            <person name="Detter J.C."/>
            <person name="Dong Q."/>
            <person name="Dusheyko S."/>
            <person name="Eads B.D."/>
            <person name="Frohlich T."/>
            <person name="Geiler-Samerotte K.A."/>
            <person name="Gerlach D."/>
            <person name="Hatcher P."/>
            <person name="Jogdeo S."/>
            <person name="Krijgsveld J."/>
            <person name="Kriventseva E.V."/>
            <person name="Kultz D."/>
            <person name="Laforsch C."/>
            <person name="Lindquist E."/>
            <person name="Lopez J."/>
            <person name="Manak J.R."/>
            <person name="Muller J."/>
            <person name="Pangilinan J."/>
            <person name="Patwardhan R.P."/>
            <person name="Pitluck S."/>
            <person name="Pritham E.J."/>
            <person name="Rechtsteiner A."/>
            <person name="Rho M."/>
            <person name="Rogozin I.B."/>
            <person name="Sakarya O."/>
            <person name="Salamov A."/>
            <person name="Schaack S."/>
            <person name="Shapiro H."/>
            <person name="Shiga Y."/>
            <person name="Skalitzky C."/>
            <person name="Smith Z."/>
            <person name="Souvorov A."/>
            <person name="Sung W."/>
            <person name="Tang Z."/>
            <person name="Tsuchiya D."/>
            <person name="Tu H."/>
            <person name="Vos H."/>
            <person name="Wang M."/>
            <person name="Wolf Y.I."/>
            <person name="Yamagata H."/>
            <person name="Yamada T."/>
            <person name="Ye Y."/>
            <person name="Shaw J.R."/>
            <person name="Andrews J."/>
            <person name="Crease T.J."/>
            <person name="Tang H."/>
            <person name="Lucas S.M."/>
            <person name="Robertson H.M."/>
            <person name="Bork P."/>
            <person name="Koonin E.V."/>
            <person name="Zdobnov E.M."/>
            <person name="Grigoriev I.V."/>
            <person name="Lynch M."/>
            <person name="Boore J.L."/>
        </authorList>
    </citation>
    <scope>NUCLEOTIDE SEQUENCE [LARGE SCALE GENOMIC DNA]</scope>
</reference>
<dbReference type="PANTHER" id="PTHR10760">
    <property type="entry name" value="TORSIN"/>
    <property type="match status" value="1"/>
</dbReference>
<dbReference type="InterPro" id="IPR027417">
    <property type="entry name" value="P-loop_NTPase"/>
</dbReference>
<evidence type="ECO:0000259" key="3">
    <source>
        <dbReference type="Pfam" id="PF21376"/>
    </source>
</evidence>
<dbReference type="PANTHER" id="PTHR10760:SF2">
    <property type="entry name" value="LD13476P-RELATED"/>
    <property type="match status" value="1"/>
</dbReference>
<keyword evidence="2" id="KW-0812">Transmembrane</keyword>
<dbReference type="STRING" id="6669.E9GIC9"/>
<organism evidence="4 5">
    <name type="scientific">Daphnia pulex</name>
    <name type="common">Water flea</name>
    <dbReference type="NCBI Taxonomy" id="6669"/>
    <lineage>
        <taxon>Eukaryota</taxon>
        <taxon>Metazoa</taxon>
        <taxon>Ecdysozoa</taxon>
        <taxon>Arthropoda</taxon>
        <taxon>Crustacea</taxon>
        <taxon>Branchiopoda</taxon>
        <taxon>Diplostraca</taxon>
        <taxon>Cladocera</taxon>
        <taxon>Anomopoda</taxon>
        <taxon>Daphniidae</taxon>
        <taxon>Daphnia</taxon>
    </lineage>
</organism>
<name>E9GIC9_DAPPU</name>
<dbReference type="InParanoid" id="E9GIC9"/>
<evidence type="ECO:0000313" key="4">
    <source>
        <dbReference type="EMBL" id="EFX80792.1"/>
    </source>
</evidence>
<dbReference type="GO" id="GO:0016887">
    <property type="term" value="F:ATP hydrolysis activity"/>
    <property type="evidence" value="ECO:0007669"/>
    <property type="project" value="InterPro"/>
</dbReference>
<evidence type="ECO:0000313" key="5">
    <source>
        <dbReference type="Proteomes" id="UP000000305"/>
    </source>
</evidence>
<evidence type="ECO:0000256" key="1">
    <source>
        <dbReference type="ARBA" id="ARBA00006235"/>
    </source>
</evidence>
<dbReference type="SUPFAM" id="SSF52540">
    <property type="entry name" value="P-loop containing nucleoside triphosphate hydrolases"/>
    <property type="match status" value="1"/>
</dbReference>
<dbReference type="Gene3D" id="3.40.50.300">
    <property type="entry name" value="P-loop containing nucleotide triphosphate hydrolases"/>
    <property type="match status" value="1"/>
</dbReference>
<dbReference type="Proteomes" id="UP000000305">
    <property type="component" value="Unassembled WGS sequence"/>
</dbReference>
<keyword evidence="2" id="KW-0472">Membrane</keyword>
<protein>
    <recommendedName>
        <fullName evidence="3">Torsin-1A C-terminal domain-containing protein</fullName>
    </recommendedName>
</protein>
<accession>E9GIC9</accession>
<dbReference type="PhylomeDB" id="E9GIC9"/>
<keyword evidence="2" id="KW-1133">Transmembrane helix</keyword>
<sequence>MTSSRRKLALKTQPGDLSKALILYQPFPGKLSFGRNLALSADPVKECKPDIQQLKSQCETKTKKQYNQTCDKSDPKKLSPGNRFSLGFVVVAVVIFSLISSIIRDDDICESSNSMTIDLKLLSSELKTNLFGQELAVTTIANVLEEFQVTVEQLTVLVLLGGSGTGKTWTNHLIGNSLPEHANQATLHLGPWSSSQEIERAFKSLECCRWNFFFIEDSDYADSQQIETVLDWAVYVNQNISCSHRKIVVILTSNYGQKEFVELLLQERENSGTRWTMNLVNVQEAAGKLTSPLINAFAQRRLHFTPVPYLPLEKMQLEQCIRQDLMFKKKSAPVDVINKITQHFQFVPPQKKYFVTSGCKTVSTFVNLYS</sequence>
<feature type="domain" description="Torsin-1A C-terminal" evidence="3">
    <location>
        <begin position="315"/>
        <end position="367"/>
    </location>
</feature>
<comment type="similarity">
    <text evidence="1">Belongs to the ClpA/ClpB family. Torsin subfamily.</text>
</comment>
<dbReference type="KEGG" id="dpx:DAPPUDRAFT_103087"/>
<dbReference type="GO" id="GO:0071218">
    <property type="term" value="P:cellular response to misfolded protein"/>
    <property type="evidence" value="ECO:0000318"/>
    <property type="project" value="GO_Central"/>
</dbReference>
<proteinExistence type="inferred from homology"/>
<dbReference type="GO" id="GO:0005524">
    <property type="term" value="F:ATP binding"/>
    <property type="evidence" value="ECO:0007669"/>
    <property type="project" value="InterPro"/>
</dbReference>
<dbReference type="AlphaFoldDB" id="E9GIC9"/>
<dbReference type="GO" id="GO:0012505">
    <property type="term" value="C:endomembrane system"/>
    <property type="evidence" value="ECO:0007669"/>
    <property type="project" value="UniProtKB-ARBA"/>
</dbReference>
<keyword evidence="5" id="KW-1185">Reference proteome</keyword>
<dbReference type="Pfam" id="PF21376">
    <property type="entry name" value="TOR1A_C"/>
    <property type="match status" value="1"/>
</dbReference>
<evidence type="ECO:0000256" key="2">
    <source>
        <dbReference type="SAM" id="Phobius"/>
    </source>
</evidence>
<feature type="transmembrane region" description="Helical" evidence="2">
    <location>
        <begin position="84"/>
        <end position="103"/>
    </location>
</feature>
<dbReference type="OrthoDB" id="19623at2759"/>
<dbReference type="InterPro" id="IPR049337">
    <property type="entry name" value="TOR1A_C"/>
</dbReference>
<dbReference type="EMBL" id="GL732546">
    <property type="protein sequence ID" value="EFX80792.1"/>
    <property type="molecule type" value="Genomic_DNA"/>
</dbReference>
<dbReference type="GO" id="GO:0005737">
    <property type="term" value="C:cytoplasm"/>
    <property type="evidence" value="ECO:0007669"/>
    <property type="project" value="UniProtKB-ARBA"/>
</dbReference>
<dbReference type="HOGENOM" id="CLU_748561_0_0_1"/>